<accession>A0AAI8DL42</accession>
<dbReference type="PROSITE" id="PS00595">
    <property type="entry name" value="AA_TRANSFER_CLASS_5"/>
    <property type="match status" value="1"/>
</dbReference>
<dbReference type="FunFam" id="3.40.640.10:FF:000027">
    <property type="entry name" value="Serine--pyruvate aminotransferase, mitochondrial"/>
    <property type="match status" value="1"/>
</dbReference>
<dbReference type="GO" id="GO:0004760">
    <property type="term" value="F:L-serine-pyruvate transaminase activity"/>
    <property type="evidence" value="ECO:0007669"/>
    <property type="project" value="TreeGrafter"/>
</dbReference>
<evidence type="ECO:0000313" key="11">
    <source>
        <dbReference type="EMBL" id="ASE35511.1"/>
    </source>
</evidence>
<dbReference type="Gene3D" id="3.90.1150.10">
    <property type="entry name" value="Aspartate Aminotransferase, domain 1"/>
    <property type="match status" value="1"/>
</dbReference>
<feature type="domain" description="Aminotransferase class V" evidence="10">
    <location>
        <begin position="31"/>
        <end position="344"/>
    </location>
</feature>
<comment type="cofactor">
    <cofactor evidence="1 7 9">
        <name>pyridoxal 5'-phosphate</name>
        <dbReference type="ChEBI" id="CHEBI:597326"/>
    </cofactor>
</comment>
<organism evidence="11 12">
    <name type="scientific">Mammaliicoccus sciuri</name>
    <name type="common">Staphylococcus sciuri</name>
    <dbReference type="NCBI Taxonomy" id="1296"/>
    <lineage>
        <taxon>Bacteria</taxon>
        <taxon>Bacillati</taxon>
        <taxon>Bacillota</taxon>
        <taxon>Bacilli</taxon>
        <taxon>Bacillales</taxon>
        <taxon>Staphylococcaceae</taxon>
        <taxon>Mammaliicoccus</taxon>
    </lineage>
</organism>
<evidence type="ECO:0000259" key="10">
    <source>
        <dbReference type="Pfam" id="PF00266"/>
    </source>
</evidence>
<protein>
    <submittedName>
        <fullName evidence="11">Alanine--glyoxylate aminotransferase family protein</fullName>
    </submittedName>
</protein>
<keyword evidence="4" id="KW-0808">Transferase</keyword>
<evidence type="ECO:0000313" key="12">
    <source>
        <dbReference type="Proteomes" id="UP000197058"/>
    </source>
</evidence>
<dbReference type="SUPFAM" id="SSF53383">
    <property type="entry name" value="PLP-dependent transferases"/>
    <property type="match status" value="1"/>
</dbReference>
<dbReference type="PANTHER" id="PTHR21152:SF40">
    <property type="entry name" value="ALANINE--GLYOXYLATE AMINOTRANSFERASE"/>
    <property type="match status" value="1"/>
</dbReference>
<dbReference type="InterPro" id="IPR024169">
    <property type="entry name" value="SP_NH2Trfase/AEP_transaminase"/>
</dbReference>
<dbReference type="PIRSF" id="PIRSF000524">
    <property type="entry name" value="SPT"/>
    <property type="match status" value="1"/>
</dbReference>
<evidence type="ECO:0000256" key="3">
    <source>
        <dbReference type="ARBA" id="ARBA00022576"/>
    </source>
</evidence>
<dbReference type="Pfam" id="PF00266">
    <property type="entry name" value="Aminotran_5"/>
    <property type="match status" value="1"/>
</dbReference>
<evidence type="ECO:0000256" key="6">
    <source>
        <dbReference type="PIRSR" id="PIRSR000524-1"/>
    </source>
</evidence>
<keyword evidence="5 7" id="KW-0663">Pyridoxal phosphate</keyword>
<dbReference type="Gene3D" id="3.40.640.10">
    <property type="entry name" value="Type I PLP-dependent aspartate aminotransferase-like (Major domain)"/>
    <property type="match status" value="1"/>
</dbReference>
<proteinExistence type="inferred from homology"/>
<dbReference type="GO" id="GO:0008453">
    <property type="term" value="F:alanine-glyoxylate transaminase activity"/>
    <property type="evidence" value="ECO:0007669"/>
    <property type="project" value="TreeGrafter"/>
</dbReference>
<reference evidence="12" key="1">
    <citation type="submission" date="2017-06" db="EMBL/GenBank/DDBJ databases">
        <title>FDA dAtabase for Regulatory Grade micrObial Sequences (FDA-ARGOS): Supporting development and validation of Infectious Disease Dx tests.</title>
        <authorList>
            <person name="Campos J."/>
            <person name="Goldberg B."/>
            <person name="Tallon L."/>
            <person name="Sadzewicz L."/>
            <person name="Sengamalay N."/>
            <person name="Ott S."/>
            <person name="Godinez A."/>
            <person name="Nagaraj S."/>
            <person name="Vavikolanu K."/>
            <person name="Vyas G."/>
            <person name="Nadendla S."/>
            <person name="Aluvathingal J."/>
            <person name="Geyer C."/>
            <person name="Nandy P."/>
            <person name="Hobson J."/>
            <person name="Sichtig H."/>
        </authorList>
    </citation>
    <scope>NUCLEOTIDE SEQUENCE [LARGE SCALE GENOMIC DNA]</scope>
    <source>
        <strain evidence="12">FDAARGOS_285</strain>
    </source>
</reference>
<evidence type="ECO:0000256" key="8">
    <source>
        <dbReference type="RuleBase" id="RU004075"/>
    </source>
</evidence>
<evidence type="ECO:0000256" key="7">
    <source>
        <dbReference type="PIRSR" id="PIRSR000524-50"/>
    </source>
</evidence>
<dbReference type="EMBL" id="CP022046">
    <property type="protein sequence ID" value="ASE35511.1"/>
    <property type="molecule type" value="Genomic_DNA"/>
</dbReference>
<evidence type="ECO:0000256" key="2">
    <source>
        <dbReference type="ARBA" id="ARBA00009236"/>
    </source>
</evidence>
<dbReference type="InterPro" id="IPR020578">
    <property type="entry name" value="Aminotrans_V_PyrdxlP_BS"/>
</dbReference>
<evidence type="ECO:0000256" key="1">
    <source>
        <dbReference type="ARBA" id="ARBA00001933"/>
    </source>
</evidence>
<dbReference type="GO" id="GO:0019265">
    <property type="term" value="P:glycine biosynthetic process, by transamination of glyoxylate"/>
    <property type="evidence" value="ECO:0007669"/>
    <property type="project" value="TreeGrafter"/>
</dbReference>
<dbReference type="AlphaFoldDB" id="A0AAI8DL42"/>
<evidence type="ECO:0000256" key="4">
    <source>
        <dbReference type="ARBA" id="ARBA00022679"/>
    </source>
</evidence>
<dbReference type="RefSeq" id="WP_058590911.1">
    <property type="nucleotide sequence ID" value="NZ_CP022046.2"/>
</dbReference>
<dbReference type="InterPro" id="IPR015421">
    <property type="entry name" value="PyrdxlP-dep_Trfase_major"/>
</dbReference>
<dbReference type="InterPro" id="IPR015424">
    <property type="entry name" value="PyrdxlP-dep_Trfase"/>
</dbReference>
<comment type="similarity">
    <text evidence="2 8">Belongs to the class-V pyridoxal-phosphate-dependent aminotransferase family.</text>
</comment>
<dbReference type="InterPro" id="IPR015422">
    <property type="entry name" value="PyrdxlP-dep_Trfase_small"/>
</dbReference>
<dbReference type="Proteomes" id="UP000197058">
    <property type="component" value="Chromosome"/>
</dbReference>
<gene>
    <name evidence="11" type="ORF">CEP64_13260</name>
</gene>
<name>A0AAI8DL42_MAMSC</name>
<sequence>MDTLKVNKRLIMTPGPVSVDPRVSQAMSNSILGQFDYEFVNIMNETMSLIRQSFLTENKWAFPIDGTSRAGLEAVISNIVKPGDEVLVPVIGRFGYLFTELVTRAGGIVHNIHKPMGEVFDQAEIIEALDEYKPKVLAIVHGETSTGRLQPIDQLGRACKERGIFSVVDAVATYQGMVIPVDEWELDAVVGGAQKCLSIPSGITPITFNERFSEEINKRKRVELGIRSNESTEKEHFISSNYLDLTQLQDYWSPKRLNHHTESTTSVYALYTGLKLALAEGIEARAKRHSYHQEALKTALKALGLEIYGDESNEMKMVICVKIPEGIDDNAFRNGLLQNYGVEIAGSFGDLQGQIWRIGIMGYGVQKQNILTFLSIFATYLVSHDSQQHLNVAESIKTLLDYYEQNEI</sequence>
<dbReference type="PANTHER" id="PTHR21152">
    <property type="entry name" value="AMINOTRANSFERASE CLASS V"/>
    <property type="match status" value="1"/>
</dbReference>
<evidence type="ECO:0000256" key="9">
    <source>
        <dbReference type="RuleBase" id="RU004504"/>
    </source>
</evidence>
<feature type="modified residue" description="N6-(pyridoxal phosphate)lysine" evidence="7">
    <location>
        <position position="195"/>
    </location>
</feature>
<dbReference type="KEGG" id="sscu:CEP64_13260"/>
<keyword evidence="3 11" id="KW-0032">Aminotransferase</keyword>
<evidence type="ECO:0000256" key="5">
    <source>
        <dbReference type="ARBA" id="ARBA00022898"/>
    </source>
</evidence>
<dbReference type="InterPro" id="IPR000192">
    <property type="entry name" value="Aminotrans_V_dom"/>
</dbReference>
<feature type="binding site" evidence="6">
    <location>
        <position position="357"/>
    </location>
    <ligand>
        <name>substrate</name>
    </ligand>
</feature>